<dbReference type="EMBL" id="LDAU01000096">
    <property type="protein sequence ID" value="KRX06506.1"/>
    <property type="molecule type" value="Genomic_DNA"/>
</dbReference>
<dbReference type="Proteomes" id="UP000054937">
    <property type="component" value="Unassembled WGS sequence"/>
</dbReference>
<protein>
    <submittedName>
        <fullName evidence="2">Uncharacterized protein</fullName>
    </submittedName>
</protein>
<sequence>MSMSTPFFPIFIKGFVWVGTSYLVYELYKIQKYEKKAQKIQALRDHRRKLGESVDDIEEPPEVKQFMDDHYGRKLMERMQTQYLIEDNIKYQIEQKKALREKLKEDVGDEQLNEIDGDIERLNNLFKQIKPEKKLAHPAQEFIHRRDNM</sequence>
<keyword evidence="1" id="KW-0472">Membrane</keyword>
<dbReference type="AlphaFoldDB" id="A0A0V0QWS3"/>
<accession>A0A0V0QWS3</accession>
<feature type="transmembrane region" description="Helical" evidence="1">
    <location>
        <begin position="6"/>
        <end position="25"/>
    </location>
</feature>
<comment type="caution">
    <text evidence="2">The sequence shown here is derived from an EMBL/GenBank/DDBJ whole genome shotgun (WGS) entry which is preliminary data.</text>
</comment>
<keyword evidence="1" id="KW-1133">Transmembrane helix</keyword>
<name>A0A0V0QWS3_PSEPJ</name>
<dbReference type="OrthoDB" id="302835at2759"/>
<dbReference type="OMA" id="KLYQENH"/>
<reference evidence="2 3" key="1">
    <citation type="journal article" date="2015" name="Sci. Rep.">
        <title>Genome of the facultative scuticociliatosis pathogen Pseudocohnilembus persalinus provides insight into its virulence through horizontal gene transfer.</title>
        <authorList>
            <person name="Xiong J."/>
            <person name="Wang G."/>
            <person name="Cheng J."/>
            <person name="Tian M."/>
            <person name="Pan X."/>
            <person name="Warren A."/>
            <person name="Jiang C."/>
            <person name="Yuan D."/>
            <person name="Miao W."/>
        </authorList>
    </citation>
    <scope>NUCLEOTIDE SEQUENCE [LARGE SCALE GENOMIC DNA]</scope>
    <source>
        <strain evidence="2">36N120E</strain>
    </source>
</reference>
<dbReference type="InParanoid" id="A0A0V0QWS3"/>
<evidence type="ECO:0000313" key="3">
    <source>
        <dbReference type="Proteomes" id="UP000054937"/>
    </source>
</evidence>
<keyword evidence="1" id="KW-0812">Transmembrane</keyword>
<keyword evidence="3" id="KW-1185">Reference proteome</keyword>
<organism evidence="2 3">
    <name type="scientific">Pseudocohnilembus persalinus</name>
    <name type="common">Ciliate</name>
    <dbReference type="NCBI Taxonomy" id="266149"/>
    <lineage>
        <taxon>Eukaryota</taxon>
        <taxon>Sar</taxon>
        <taxon>Alveolata</taxon>
        <taxon>Ciliophora</taxon>
        <taxon>Intramacronucleata</taxon>
        <taxon>Oligohymenophorea</taxon>
        <taxon>Scuticociliatia</taxon>
        <taxon>Philasterida</taxon>
        <taxon>Pseudocohnilembidae</taxon>
        <taxon>Pseudocohnilembus</taxon>
    </lineage>
</organism>
<evidence type="ECO:0000313" key="2">
    <source>
        <dbReference type="EMBL" id="KRX06506.1"/>
    </source>
</evidence>
<proteinExistence type="predicted"/>
<evidence type="ECO:0000256" key="1">
    <source>
        <dbReference type="SAM" id="Phobius"/>
    </source>
</evidence>
<gene>
    <name evidence="2" type="ORF">PPERSA_05119</name>
</gene>